<dbReference type="AlphaFoldDB" id="A0A917YRE3"/>
<dbReference type="RefSeq" id="WP_188689691.1">
    <property type="nucleotide sequence ID" value="NZ_BMLS01000001.1"/>
</dbReference>
<reference evidence="2" key="1">
    <citation type="journal article" date="2014" name="Int. J. Syst. Evol. Microbiol.">
        <title>Complete genome sequence of Corynebacterium casei LMG S-19264T (=DSM 44701T), isolated from a smear-ripened cheese.</title>
        <authorList>
            <consortium name="US DOE Joint Genome Institute (JGI-PGF)"/>
            <person name="Walter F."/>
            <person name="Albersmeier A."/>
            <person name="Kalinowski J."/>
            <person name="Ruckert C."/>
        </authorList>
    </citation>
    <scope>NUCLEOTIDE SEQUENCE</scope>
    <source>
        <strain evidence="2">CGMCC 1.7086</strain>
    </source>
</reference>
<organism evidence="2 3">
    <name type="scientific">Bowmanella pacifica</name>
    <dbReference type="NCBI Taxonomy" id="502051"/>
    <lineage>
        <taxon>Bacteria</taxon>
        <taxon>Pseudomonadati</taxon>
        <taxon>Pseudomonadota</taxon>
        <taxon>Gammaproteobacteria</taxon>
        <taxon>Alteromonadales</taxon>
        <taxon>Alteromonadaceae</taxon>
        <taxon>Bowmanella</taxon>
    </lineage>
</organism>
<accession>A0A917YRE3</accession>
<dbReference type="InterPro" id="IPR002731">
    <property type="entry name" value="ATPase_BadF"/>
</dbReference>
<dbReference type="Proteomes" id="UP000606935">
    <property type="component" value="Unassembled WGS sequence"/>
</dbReference>
<evidence type="ECO:0000259" key="1">
    <source>
        <dbReference type="Pfam" id="PF01869"/>
    </source>
</evidence>
<proteinExistence type="predicted"/>
<dbReference type="CDD" id="cd24082">
    <property type="entry name" value="ASKHA_NBD_GspK-like"/>
    <property type="match status" value="1"/>
</dbReference>
<dbReference type="Gene3D" id="3.30.420.40">
    <property type="match status" value="2"/>
</dbReference>
<name>A0A917YRE3_9ALTE</name>
<sequence length="299" mass="31147">MQTDYILGIDGGGSKTLARLEHLPSGQSWEARGEASSLSLGVPQSVARILSLAEQLAEQAGCRTQDIRALAGLAGAGNPRFCTDAMAGFSGHFQQMTLCSDARTSAYGANLGEPVVVVALGTGSVAMVLDSRGGERQIGGWGLLVGDQGSGARLGVNAVSGLLWELDLHQGQAHSELGKILKPQLGQDKAAILQWLASATPTHYAALVPSVLSLKDQCPVAAELFAAHLQEVLRLIDASRQHDQDLPLVLTGGLAEPTMAALTADSNLNLIRARGTALDGACLLARISDDVTLNNEEAK</sequence>
<dbReference type="PANTHER" id="PTHR43190:SF3">
    <property type="entry name" value="N-ACETYL-D-GLUCOSAMINE KINASE"/>
    <property type="match status" value="1"/>
</dbReference>
<comment type="caution">
    <text evidence="2">The sequence shown here is derived from an EMBL/GenBank/DDBJ whole genome shotgun (WGS) entry which is preliminary data.</text>
</comment>
<feature type="domain" description="ATPase BadF/BadG/BcrA/BcrD type" evidence="1">
    <location>
        <begin position="7"/>
        <end position="257"/>
    </location>
</feature>
<evidence type="ECO:0000313" key="3">
    <source>
        <dbReference type="Proteomes" id="UP000606935"/>
    </source>
</evidence>
<gene>
    <name evidence="2" type="ORF">GCM10010982_04550</name>
</gene>
<dbReference type="InterPro" id="IPR052519">
    <property type="entry name" value="Euk-type_GlcNAc_Kinase"/>
</dbReference>
<dbReference type="PANTHER" id="PTHR43190">
    <property type="entry name" value="N-ACETYL-D-GLUCOSAMINE KINASE"/>
    <property type="match status" value="1"/>
</dbReference>
<reference evidence="2" key="2">
    <citation type="submission" date="2020-09" db="EMBL/GenBank/DDBJ databases">
        <authorList>
            <person name="Sun Q."/>
            <person name="Zhou Y."/>
        </authorList>
    </citation>
    <scope>NUCLEOTIDE SEQUENCE</scope>
    <source>
        <strain evidence="2">CGMCC 1.7086</strain>
    </source>
</reference>
<dbReference type="EMBL" id="BMLS01000001">
    <property type="protein sequence ID" value="GGO64640.1"/>
    <property type="molecule type" value="Genomic_DNA"/>
</dbReference>
<protein>
    <recommendedName>
        <fullName evidence="1">ATPase BadF/BadG/BcrA/BcrD type domain-containing protein</fullName>
    </recommendedName>
</protein>
<dbReference type="Pfam" id="PF01869">
    <property type="entry name" value="BcrAD_BadFG"/>
    <property type="match status" value="1"/>
</dbReference>
<evidence type="ECO:0000313" key="2">
    <source>
        <dbReference type="EMBL" id="GGO64640.1"/>
    </source>
</evidence>
<dbReference type="InterPro" id="IPR043129">
    <property type="entry name" value="ATPase_NBD"/>
</dbReference>
<keyword evidence="3" id="KW-1185">Reference proteome</keyword>
<dbReference type="SUPFAM" id="SSF53067">
    <property type="entry name" value="Actin-like ATPase domain"/>
    <property type="match status" value="2"/>
</dbReference>